<dbReference type="PANTHER" id="PTHR38600:SF2">
    <property type="entry name" value="SLL0088 PROTEIN"/>
    <property type="match status" value="1"/>
</dbReference>
<protein>
    <submittedName>
        <fullName evidence="2">Transcriptional regulator</fullName>
    </submittedName>
</protein>
<gene>
    <name evidence="2" type="ORF">Raf01_58630</name>
</gene>
<proteinExistence type="predicted"/>
<dbReference type="InterPro" id="IPR001845">
    <property type="entry name" value="HTH_ArsR_DNA-bd_dom"/>
</dbReference>
<evidence type="ECO:0000313" key="3">
    <source>
        <dbReference type="Proteomes" id="UP000642748"/>
    </source>
</evidence>
<dbReference type="EMBL" id="BONZ01000056">
    <property type="protein sequence ID" value="GIH17691.1"/>
    <property type="molecule type" value="Genomic_DNA"/>
</dbReference>
<dbReference type="GO" id="GO:0003700">
    <property type="term" value="F:DNA-binding transcription factor activity"/>
    <property type="evidence" value="ECO:0007669"/>
    <property type="project" value="InterPro"/>
</dbReference>
<name>A0A8J3QZX8_9ACTN</name>
<dbReference type="Proteomes" id="UP000642748">
    <property type="component" value="Unassembled WGS sequence"/>
</dbReference>
<dbReference type="InterPro" id="IPR011991">
    <property type="entry name" value="ArsR-like_HTH"/>
</dbReference>
<dbReference type="SUPFAM" id="SSF46785">
    <property type="entry name" value="Winged helix' DNA-binding domain"/>
    <property type="match status" value="1"/>
</dbReference>
<dbReference type="AlphaFoldDB" id="A0A8J3QZX8"/>
<dbReference type="PRINTS" id="PR00778">
    <property type="entry name" value="HTHARSR"/>
</dbReference>
<comment type="caution">
    <text evidence="2">The sequence shown here is derived from an EMBL/GenBank/DDBJ whole genome shotgun (WGS) entry which is preliminary data.</text>
</comment>
<dbReference type="Pfam" id="PF12840">
    <property type="entry name" value="HTH_20"/>
    <property type="match status" value="1"/>
</dbReference>
<dbReference type="InterPro" id="IPR036390">
    <property type="entry name" value="WH_DNA-bd_sf"/>
</dbReference>
<accession>A0A8J3QZX8</accession>
<reference evidence="2" key="1">
    <citation type="submission" date="2021-01" db="EMBL/GenBank/DDBJ databases">
        <title>Whole genome shotgun sequence of Rugosimonospora africana NBRC 104875.</title>
        <authorList>
            <person name="Komaki H."/>
            <person name="Tamura T."/>
        </authorList>
    </citation>
    <scope>NUCLEOTIDE SEQUENCE</scope>
    <source>
        <strain evidence="2">NBRC 104875</strain>
    </source>
</reference>
<organism evidence="2 3">
    <name type="scientific">Rugosimonospora africana</name>
    <dbReference type="NCBI Taxonomy" id="556532"/>
    <lineage>
        <taxon>Bacteria</taxon>
        <taxon>Bacillati</taxon>
        <taxon>Actinomycetota</taxon>
        <taxon>Actinomycetes</taxon>
        <taxon>Micromonosporales</taxon>
        <taxon>Micromonosporaceae</taxon>
        <taxon>Rugosimonospora</taxon>
    </lineage>
</organism>
<dbReference type="NCBIfam" id="NF033788">
    <property type="entry name" value="HTH_metalloreg"/>
    <property type="match status" value="1"/>
</dbReference>
<feature type="domain" description="HTH arsR-type" evidence="1">
    <location>
        <begin position="12"/>
        <end position="124"/>
    </location>
</feature>
<dbReference type="SMART" id="SM00418">
    <property type="entry name" value="HTH_ARSR"/>
    <property type="match status" value="1"/>
</dbReference>
<evidence type="ECO:0000259" key="1">
    <source>
        <dbReference type="PROSITE" id="PS50987"/>
    </source>
</evidence>
<dbReference type="InterPro" id="IPR036388">
    <property type="entry name" value="WH-like_DNA-bd_sf"/>
</dbReference>
<dbReference type="Gene3D" id="1.10.10.10">
    <property type="entry name" value="Winged helix-like DNA-binding domain superfamily/Winged helix DNA-binding domain"/>
    <property type="match status" value="1"/>
</dbReference>
<dbReference type="PANTHER" id="PTHR38600">
    <property type="entry name" value="TRANSCRIPTIONAL REGULATORY PROTEIN"/>
    <property type="match status" value="1"/>
</dbReference>
<dbReference type="CDD" id="cd00090">
    <property type="entry name" value="HTH_ARSR"/>
    <property type="match status" value="1"/>
</dbReference>
<evidence type="ECO:0000313" key="2">
    <source>
        <dbReference type="EMBL" id="GIH17691.1"/>
    </source>
</evidence>
<sequence>MTDAPVGAIVRYVVNQGQPLDRVFQALADPTRRSMVERLVRGPAPVRELAQPFAMSLPAVMQHLQVLEACGLVRTEKVGRVRTCHIEPAGLRMAEDWLGDQRTGWERRLDRLGDHLTDHSEPEEGRPA</sequence>
<dbReference type="PROSITE" id="PS50987">
    <property type="entry name" value="HTH_ARSR_2"/>
    <property type="match status" value="1"/>
</dbReference>
<keyword evidence="3" id="KW-1185">Reference proteome</keyword>